<dbReference type="EMBL" id="QREI01000003">
    <property type="protein sequence ID" value="REE24857.1"/>
    <property type="molecule type" value="Genomic_DNA"/>
</dbReference>
<organism evidence="2 3">
    <name type="scientific">Winogradskyella pacifica</name>
    <dbReference type="NCBI Taxonomy" id="664642"/>
    <lineage>
        <taxon>Bacteria</taxon>
        <taxon>Pseudomonadati</taxon>
        <taxon>Bacteroidota</taxon>
        <taxon>Flavobacteriia</taxon>
        <taxon>Flavobacteriales</taxon>
        <taxon>Flavobacteriaceae</taxon>
        <taxon>Winogradskyella</taxon>
    </lineage>
</organism>
<evidence type="ECO:0000313" key="3">
    <source>
        <dbReference type="Proteomes" id="UP000256919"/>
    </source>
</evidence>
<dbReference type="Proteomes" id="UP000256919">
    <property type="component" value="Unassembled WGS sequence"/>
</dbReference>
<name>A0A3D9MZT0_9FLAO</name>
<dbReference type="RefSeq" id="WP_115809168.1">
    <property type="nucleotide sequence ID" value="NZ_QREI01000003.1"/>
</dbReference>
<sequence>MGINEILEKYNLIKTFETELNVEKEVFINEFELMTEKGYCSPILGIFDVFSSRTKKYIGDINKNKFQIRERYDFESFGGINTSKIKAEYKSEKNILKVKTEILGMEIIPFLIIGMLFIIYALLMFVAILEMLLMLFSSDAKYIDSSMLLGPIILTVFAYFLTYLPYRIGKKNVAEMKNNIEIIYQLIEKTPYNTV</sequence>
<keyword evidence="1" id="KW-1133">Transmembrane helix</keyword>
<dbReference type="AlphaFoldDB" id="A0A3D9MZT0"/>
<protein>
    <submittedName>
        <fullName evidence="2">Uncharacterized protein</fullName>
    </submittedName>
</protein>
<keyword evidence="1" id="KW-0472">Membrane</keyword>
<feature type="transmembrane region" description="Helical" evidence="1">
    <location>
        <begin position="107"/>
        <end position="136"/>
    </location>
</feature>
<gene>
    <name evidence="2" type="ORF">DFQ09_103163</name>
</gene>
<proteinExistence type="predicted"/>
<feature type="transmembrane region" description="Helical" evidence="1">
    <location>
        <begin position="148"/>
        <end position="166"/>
    </location>
</feature>
<comment type="caution">
    <text evidence="2">The sequence shown here is derived from an EMBL/GenBank/DDBJ whole genome shotgun (WGS) entry which is preliminary data.</text>
</comment>
<dbReference type="OrthoDB" id="1441042at2"/>
<evidence type="ECO:0000313" key="2">
    <source>
        <dbReference type="EMBL" id="REE24857.1"/>
    </source>
</evidence>
<keyword evidence="3" id="KW-1185">Reference proteome</keyword>
<evidence type="ECO:0000256" key="1">
    <source>
        <dbReference type="SAM" id="Phobius"/>
    </source>
</evidence>
<accession>A0A3D9MZT0</accession>
<keyword evidence="1" id="KW-0812">Transmembrane</keyword>
<reference evidence="2 3" key="1">
    <citation type="submission" date="2018-07" db="EMBL/GenBank/DDBJ databases">
        <title>Genomic Encyclopedia of Type Strains, Phase III (KMG-III): the genomes of soil and plant-associated and newly described type strains.</title>
        <authorList>
            <person name="Whitman W."/>
        </authorList>
    </citation>
    <scope>NUCLEOTIDE SEQUENCE [LARGE SCALE GENOMIC DNA]</scope>
    <source>
        <strain evidence="2 3">CECT 7948</strain>
    </source>
</reference>